<evidence type="ECO:0000313" key="1">
    <source>
        <dbReference type="EMBL" id="KAI5664887.1"/>
    </source>
</evidence>
<name>A0ACC0AV31_CATRO</name>
<organism evidence="1 2">
    <name type="scientific">Catharanthus roseus</name>
    <name type="common">Madagascar periwinkle</name>
    <name type="synonym">Vinca rosea</name>
    <dbReference type="NCBI Taxonomy" id="4058"/>
    <lineage>
        <taxon>Eukaryota</taxon>
        <taxon>Viridiplantae</taxon>
        <taxon>Streptophyta</taxon>
        <taxon>Embryophyta</taxon>
        <taxon>Tracheophyta</taxon>
        <taxon>Spermatophyta</taxon>
        <taxon>Magnoliopsida</taxon>
        <taxon>eudicotyledons</taxon>
        <taxon>Gunneridae</taxon>
        <taxon>Pentapetalae</taxon>
        <taxon>asterids</taxon>
        <taxon>lamiids</taxon>
        <taxon>Gentianales</taxon>
        <taxon>Apocynaceae</taxon>
        <taxon>Rauvolfioideae</taxon>
        <taxon>Vinceae</taxon>
        <taxon>Catharanthinae</taxon>
        <taxon>Catharanthus</taxon>
    </lineage>
</organism>
<dbReference type="EMBL" id="CM044705">
    <property type="protein sequence ID" value="KAI5664887.1"/>
    <property type="molecule type" value="Genomic_DNA"/>
</dbReference>
<proteinExistence type="predicted"/>
<reference evidence="2" key="1">
    <citation type="journal article" date="2023" name="Nat. Plants">
        <title>Single-cell RNA sequencing provides a high-resolution roadmap for understanding the multicellular compartmentation of specialized metabolism.</title>
        <authorList>
            <person name="Sun S."/>
            <person name="Shen X."/>
            <person name="Li Y."/>
            <person name="Li Y."/>
            <person name="Wang S."/>
            <person name="Li R."/>
            <person name="Zhang H."/>
            <person name="Shen G."/>
            <person name="Guo B."/>
            <person name="Wei J."/>
            <person name="Xu J."/>
            <person name="St-Pierre B."/>
            <person name="Chen S."/>
            <person name="Sun C."/>
        </authorList>
    </citation>
    <scope>NUCLEOTIDE SEQUENCE [LARGE SCALE GENOMIC DNA]</scope>
</reference>
<gene>
    <name evidence="1" type="ORF">M9H77_24210</name>
</gene>
<accession>A0ACC0AV31</accession>
<comment type="caution">
    <text evidence="1">The sequence shown here is derived from an EMBL/GenBank/DDBJ whole genome shotgun (WGS) entry which is preliminary data.</text>
</comment>
<sequence length="170" mass="19448">MSSNPDATMHVAAIPPWEKASFTDMVRRCINEHKTVYIREGESGKEEYDEALLCDFSWRLKGRLANDDHAWPTVLISMEDLETLAPRTASETVGMDYFHELEHGLTRMGNCLGSTIKVDLTMIQAACVCVEIDLNKSLIEKIQILDHTQLVKYEGLYLVCFDYRRHGHKN</sequence>
<keyword evidence="2" id="KW-1185">Reference proteome</keyword>
<evidence type="ECO:0000313" key="2">
    <source>
        <dbReference type="Proteomes" id="UP001060085"/>
    </source>
</evidence>
<dbReference type="Proteomes" id="UP001060085">
    <property type="component" value="Linkage Group LG05"/>
</dbReference>
<protein>
    <submittedName>
        <fullName evidence="1">Uncharacterized protein</fullName>
    </submittedName>
</protein>